<reference evidence="2 3" key="1">
    <citation type="submission" date="2019-04" db="EMBL/GenBank/DDBJ databases">
        <title>Draft genome of the big-headed turtle Platysternon megacephalum.</title>
        <authorList>
            <person name="Gong S."/>
        </authorList>
    </citation>
    <scope>NUCLEOTIDE SEQUENCE [LARGE SCALE GENOMIC DNA]</scope>
    <source>
        <strain evidence="2">DO16091913</strain>
        <tissue evidence="2">Muscle</tissue>
    </source>
</reference>
<evidence type="ECO:0000256" key="1">
    <source>
        <dbReference type="SAM" id="MobiDB-lite"/>
    </source>
</evidence>
<reference evidence="2 3" key="2">
    <citation type="submission" date="2019-04" db="EMBL/GenBank/DDBJ databases">
        <title>The genome sequence of big-headed turtle.</title>
        <authorList>
            <person name="Gong S."/>
        </authorList>
    </citation>
    <scope>NUCLEOTIDE SEQUENCE [LARGE SCALE GENOMIC DNA]</scope>
    <source>
        <strain evidence="2">DO16091913</strain>
        <tissue evidence="2">Muscle</tissue>
    </source>
</reference>
<feature type="region of interest" description="Disordered" evidence="1">
    <location>
        <begin position="165"/>
        <end position="184"/>
    </location>
</feature>
<accession>A0A4D9DPE1</accession>
<protein>
    <submittedName>
        <fullName evidence="2">S-adenosylmethionine synthase</fullName>
    </submittedName>
</protein>
<feature type="region of interest" description="Disordered" evidence="1">
    <location>
        <begin position="18"/>
        <end position="72"/>
    </location>
</feature>
<evidence type="ECO:0000313" key="3">
    <source>
        <dbReference type="Proteomes" id="UP000297703"/>
    </source>
</evidence>
<comment type="caution">
    <text evidence="2">The sequence shown here is derived from an EMBL/GenBank/DDBJ whole genome shotgun (WGS) entry which is preliminary data.</text>
</comment>
<sequence length="184" mass="18329">MARARGAQVRAASCLAVAMGTGETPQLPPRGTEPSGAGTGVCDPPHAGTGVCDPPNAGTGVLVPSEDVSVSSPAGVGGIRGVAEPWASHGARGLAVLPPELPSLKPSSSAGLNPPHPSPGLTFPLQTRLAASPGNVPVTSVSLQIPPPRAPLRWSQVLGAEESQMLPARQALGAGASERSRATR</sequence>
<evidence type="ECO:0000313" key="2">
    <source>
        <dbReference type="EMBL" id="TFJ96672.1"/>
    </source>
</evidence>
<dbReference type="AlphaFoldDB" id="A0A4D9DPE1"/>
<keyword evidence="3" id="KW-1185">Reference proteome</keyword>
<organism evidence="2 3">
    <name type="scientific">Platysternon megacephalum</name>
    <name type="common">big-headed turtle</name>
    <dbReference type="NCBI Taxonomy" id="55544"/>
    <lineage>
        <taxon>Eukaryota</taxon>
        <taxon>Metazoa</taxon>
        <taxon>Chordata</taxon>
        <taxon>Craniata</taxon>
        <taxon>Vertebrata</taxon>
        <taxon>Euteleostomi</taxon>
        <taxon>Archelosauria</taxon>
        <taxon>Testudinata</taxon>
        <taxon>Testudines</taxon>
        <taxon>Cryptodira</taxon>
        <taxon>Durocryptodira</taxon>
        <taxon>Testudinoidea</taxon>
        <taxon>Platysternidae</taxon>
        <taxon>Platysternon</taxon>
    </lineage>
</organism>
<feature type="region of interest" description="Disordered" evidence="1">
    <location>
        <begin position="98"/>
        <end position="123"/>
    </location>
</feature>
<gene>
    <name evidence="2" type="ORF">DR999_PMT21535</name>
</gene>
<name>A0A4D9DPE1_9SAUR</name>
<dbReference type="Proteomes" id="UP000297703">
    <property type="component" value="Unassembled WGS sequence"/>
</dbReference>
<dbReference type="EMBL" id="QXTE01000610">
    <property type="protein sequence ID" value="TFJ96672.1"/>
    <property type="molecule type" value="Genomic_DNA"/>
</dbReference>
<proteinExistence type="predicted"/>